<keyword evidence="2" id="KW-1185">Reference proteome</keyword>
<evidence type="ECO:0000313" key="1">
    <source>
        <dbReference type="EMBL" id="MDH6221006.1"/>
    </source>
</evidence>
<name>A0ABT6LZ79_9ACTN</name>
<dbReference type="Proteomes" id="UP001160499">
    <property type="component" value="Unassembled WGS sequence"/>
</dbReference>
<organism evidence="1 2">
    <name type="scientific">Streptomyces pseudovenezuelae</name>
    <dbReference type="NCBI Taxonomy" id="67350"/>
    <lineage>
        <taxon>Bacteria</taxon>
        <taxon>Bacillati</taxon>
        <taxon>Actinomycetota</taxon>
        <taxon>Actinomycetes</taxon>
        <taxon>Kitasatosporales</taxon>
        <taxon>Streptomycetaceae</taxon>
        <taxon>Streptomyces</taxon>
        <taxon>Streptomyces aurantiacus group</taxon>
    </lineage>
</organism>
<protein>
    <submittedName>
        <fullName evidence="1">Uncharacterized protein</fullName>
    </submittedName>
</protein>
<comment type="caution">
    <text evidence="1">The sequence shown here is derived from an EMBL/GenBank/DDBJ whole genome shotgun (WGS) entry which is preliminary data.</text>
</comment>
<proteinExistence type="predicted"/>
<accession>A0ABT6LZ79</accession>
<gene>
    <name evidence="1" type="ORF">M2283_008348</name>
</gene>
<evidence type="ECO:0000313" key="2">
    <source>
        <dbReference type="Proteomes" id="UP001160499"/>
    </source>
</evidence>
<sequence>MVDRPVGQELPTGDVTRPACIARNATVRKVPVAFTWSGSPIVMCTTKYAPGLP</sequence>
<dbReference type="EMBL" id="JARXVH010000020">
    <property type="protein sequence ID" value="MDH6221006.1"/>
    <property type="molecule type" value="Genomic_DNA"/>
</dbReference>
<dbReference type="RefSeq" id="WP_280881764.1">
    <property type="nucleotide sequence ID" value="NZ_JARXVH010000020.1"/>
</dbReference>
<reference evidence="1 2" key="1">
    <citation type="submission" date="2023-04" db="EMBL/GenBank/DDBJ databases">
        <title>Forest soil microbial communities from Buena Vista Peninsula, Colon Province, Panama.</title>
        <authorList>
            <person name="Bouskill N."/>
        </authorList>
    </citation>
    <scope>NUCLEOTIDE SEQUENCE [LARGE SCALE GENOMIC DNA]</scope>
    <source>
        <strain evidence="1 2">GGS1</strain>
    </source>
</reference>